<reference evidence="5 6" key="1">
    <citation type="submission" date="2022-11" db="EMBL/GenBank/DDBJ databases">
        <title>Minimal conservation of predation-associated metabolite biosynthetic gene clusters underscores biosynthetic potential of Myxococcota including descriptions for ten novel species: Archangium lansinium sp. nov., Myxococcus landrumus sp. nov., Nannocystis bai.</title>
        <authorList>
            <person name="Ahearne A."/>
            <person name="Stevens C."/>
            <person name="Phillips K."/>
        </authorList>
    </citation>
    <scope>NUCLEOTIDE SEQUENCE [LARGE SCALE GENOMIC DNA]</scope>
    <source>
        <strain evidence="5 6">MIWBW</strain>
    </source>
</reference>
<proteinExistence type="predicted"/>
<evidence type="ECO:0000256" key="3">
    <source>
        <dbReference type="ARBA" id="ARBA00023163"/>
    </source>
</evidence>
<dbReference type="Gene3D" id="1.10.10.10">
    <property type="entry name" value="Winged helix-like DNA-binding domain superfamily/Winged helix DNA-binding domain"/>
    <property type="match status" value="1"/>
</dbReference>
<dbReference type="InterPro" id="IPR000792">
    <property type="entry name" value="Tscrpt_reg_LuxR_C"/>
</dbReference>
<evidence type="ECO:0000259" key="4">
    <source>
        <dbReference type="PROSITE" id="PS50043"/>
    </source>
</evidence>
<dbReference type="RefSeq" id="WP_267534921.1">
    <property type="nucleotide sequence ID" value="NZ_JAPNKA010000001.1"/>
</dbReference>
<keyword evidence="3" id="KW-0804">Transcription</keyword>
<dbReference type="PRINTS" id="PR00038">
    <property type="entry name" value="HTHLUXR"/>
</dbReference>
<dbReference type="EMBL" id="JAPNKA010000001">
    <property type="protein sequence ID" value="MCY1076011.1"/>
    <property type="molecule type" value="Genomic_DNA"/>
</dbReference>
<dbReference type="PANTHER" id="PTHR44688:SF16">
    <property type="entry name" value="DNA-BINDING TRANSCRIPTIONAL ACTIVATOR DEVR_DOSR"/>
    <property type="match status" value="1"/>
</dbReference>
<dbReference type="PROSITE" id="PS50043">
    <property type="entry name" value="HTH_LUXR_2"/>
    <property type="match status" value="1"/>
</dbReference>
<dbReference type="CDD" id="cd06170">
    <property type="entry name" value="LuxR_C_like"/>
    <property type="match status" value="1"/>
</dbReference>
<name>A0ABT4A3T4_9BACT</name>
<keyword evidence="1" id="KW-0805">Transcription regulation</keyword>
<dbReference type="SMART" id="SM00421">
    <property type="entry name" value="HTH_LUXR"/>
    <property type="match status" value="1"/>
</dbReference>
<evidence type="ECO:0000313" key="5">
    <source>
        <dbReference type="EMBL" id="MCY1076011.1"/>
    </source>
</evidence>
<feature type="domain" description="HTH luxR-type" evidence="4">
    <location>
        <begin position="5"/>
        <end position="70"/>
    </location>
</feature>
<dbReference type="SUPFAM" id="SSF46894">
    <property type="entry name" value="C-terminal effector domain of the bipartite response regulators"/>
    <property type="match status" value="1"/>
</dbReference>
<evidence type="ECO:0000256" key="2">
    <source>
        <dbReference type="ARBA" id="ARBA00023125"/>
    </source>
</evidence>
<dbReference type="InterPro" id="IPR036388">
    <property type="entry name" value="WH-like_DNA-bd_sf"/>
</dbReference>
<evidence type="ECO:0000256" key="1">
    <source>
        <dbReference type="ARBA" id="ARBA00023015"/>
    </source>
</evidence>
<dbReference type="PANTHER" id="PTHR44688">
    <property type="entry name" value="DNA-BINDING TRANSCRIPTIONAL ACTIVATOR DEVR_DOSR"/>
    <property type="match status" value="1"/>
</dbReference>
<dbReference type="Pfam" id="PF00196">
    <property type="entry name" value="GerE"/>
    <property type="match status" value="1"/>
</dbReference>
<dbReference type="InterPro" id="IPR016032">
    <property type="entry name" value="Sig_transdc_resp-reg_C-effctor"/>
</dbReference>
<gene>
    <name evidence="5" type="ORF">OV287_16165</name>
</gene>
<evidence type="ECO:0000313" key="6">
    <source>
        <dbReference type="Proteomes" id="UP001207654"/>
    </source>
</evidence>
<accession>A0ABT4A3T4</accession>
<keyword evidence="6" id="KW-1185">Reference proteome</keyword>
<keyword evidence="2" id="KW-0238">DNA-binding</keyword>
<sequence>MPIARLAREAGLTPREASILDALSRGRSHKEVATELGVAYFTVTTHVRNLFLKLGVNNRIDALNAVRRARPQAEVGL</sequence>
<organism evidence="5 6">
    <name type="scientific">Archangium lansingense</name>
    <dbReference type="NCBI Taxonomy" id="2995310"/>
    <lineage>
        <taxon>Bacteria</taxon>
        <taxon>Pseudomonadati</taxon>
        <taxon>Myxococcota</taxon>
        <taxon>Myxococcia</taxon>
        <taxon>Myxococcales</taxon>
        <taxon>Cystobacterineae</taxon>
        <taxon>Archangiaceae</taxon>
        <taxon>Archangium</taxon>
    </lineage>
</organism>
<protein>
    <submittedName>
        <fullName evidence="5">LuxR C-terminal-related transcriptional regulator</fullName>
    </submittedName>
</protein>
<comment type="caution">
    <text evidence="5">The sequence shown here is derived from an EMBL/GenBank/DDBJ whole genome shotgun (WGS) entry which is preliminary data.</text>
</comment>
<dbReference type="Proteomes" id="UP001207654">
    <property type="component" value="Unassembled WGS sequence"/>
</dbReference>